<feature type="transmembrane region" description="Helical" evidence="2">
    <location>
        <begin position="627"/>
        <end position="645"/>
    </location>
</feature>
<dbReference type="Proteomes" id="UP000244811">
    <property type="component" value="Chromosome 4"/>
</dbReference>
<gene>
    <name evidence="3" type="ORF">MACK_002557</name>
</gene>
<reference evidence="3" key="1">
    <citation type="submission" date="2022-07" db="EMBL/GenBank/DDBJ databases">
        <title>Evaluation of T. orientalis genome assembly methods using nanopore sequencing and analysis of variation between genomes.</title>
        <authorList>
            <person name="Yam J."/>
            <person name="Micallef M.L."/>
            <person name="Liu M."/>
            <person name="Djordjevic S.P."/>
            <person name="Bogema D.R."/>
            <person name="Jenkins C."/>
        </authorList>
    </citation>
    <scope>NUCLEOTIDE SEQUENCE</scope>
    <source>
        <strain evidence="3">Goon Nure</strain>
    </source>
</reference>
<sequence>MNYYVYDEENKLIDKAVLTTSNSNFNKFLICNHFPNKDCKTVFMYLVDSNQKASVSLDTNQYNEDYTSNFKEAEAISLNDSSLVYDIDIISKNIINKHYDPNSNLYEVELGEELEESEDKPLDNKQKEDVLLKLDLTNPYLTYELNGVKINDNLTSLNSLNLNNKRLDSSYILVSHNRFSNKSSFVIIKINYKTKKLNKISNSILIRVTRISCNNSAKSSYTKNNNSSSSTTDTSSGNGNDTVDSINVSAAGDSDNGKLRILADNRPVDTDVLSDDTDRSNAELLDTNHTDNNNINSISNNEHDRHRKPRIYNYQQANTDVGTNTLNKLDKNSNGDDIDEWILTENDEKYEKFISFYNCPLKIEVISQNDSTDGKNSPIYFNGFKLNTNHYKVLVNSSTSFNIRFNNKTYKLEVSNDPIYKILNTNVGENMGSIASTVINDSTANTATANDFRRPEININGWVVSFVTMIIRIITFVNIFSNISRFYFESLNYITFLFLFYGYLSGNFDNGTNNSSTGNLLNKLTEKIISRLLIYIDNANNLVPVKMFLLLNLVYIVNMVAIMCYLSFVITSNFKPKLGKKLKKLETNILALFIYLLLLMVLVFLKFEGNNEDVYMMGGRFNSFCFSSMTLFITILIILIIYQLYPRRRMNHSLNNTLFSLLDDSKRGGIYPNSLPINSIHKSSNVSSPLNSLKTISGIKHTIGNVTKSKSTSPKSGNSNSIKFGGLVDFHGTLSTNNSDDPMLDSYRTLHSLPRQADEPNGNSKRDKVIINDKYRLLYINSLIIESTAIVVYYILTKREDGIYMVKFTFWLLISLYIQKLNRYYDEKKINKYLLIKSLKYMVLASLIRIHVLVQNKLLETGSGVGGTIFGVSIGQFMALIILIHVNQCINHKSLNRMYKSVIKIK</sequence>
<feature type="region of interest" description="Disordered" evidence="1">
    <location>
        <begin position="216"/>
        <end position="251"/>
    </location>
</feature>
<evidence type="ECO:0000256" key="2">
    <source>
        <dbReference type="SAM" id="Phobius"/>
    </source>
</evidence>
<evidence type="ECO:0000313" key="3">
    <source>
        <dbReference type="EMBL" id="UKK02464.2"/>
    </source>
</evidence>
<evidence type="ECO:0000256" key="1">
    <source>
        <dbReference type="SAM" id="MobiDB-lite"/>
    </source>
</evidence>
<keyword evidence="2" id="KW-1133">Transmembrane helix</keyword>
<feature type="transmembrane region" description="Helical" evidence="2">
    <location>
        <begin position="775"/>
        <end position="796"/>
    </location>
</feature>
<dbReference type="AlphaFoldDB" id="A0A976MEV6"/>
<dbReference type="EMBL" id="CP056072">
    <property type="protein sequence ID" value="UKK02464.2"/>
    <property type="molecule type" value="Genomic_DNA"/>
</dbReference>
<evidence type="ECO:0000313" key="4">
    <source>
        <dbReference type="Proteomes" id="UP000244811"/>
    </source>
</evidence>
<keyword evidence="2" id="KW-0812">Transmembrane</keyword>
<keyword evidence="2" id="KW-0472">Membrane</keyword>
<feature type="region of interest" description="Disordered" evidence="1">
    <location>
        <begin position="282"/>
        <end position="306"/>
    </location>
</feature>
<feature type="transmembrane region" description="Helical" evidence="2">
    <location>
        <begin position="459"/>
        <end position="479"/>
    </location>
</feature>
<feature type="transmembrane region" description="Helical" evidence="2">
    <location>
        <begin position="547"/>
        <end position="568"/>
    </location>
</feature>
<feature type="compositionally biased region" description="Low complexity" evidence="1">
    <location>
        <begin position="290"/>
        <end position="300"/>
    </location>
</feature>
<feature type="transmembrane region" description="Helical" evidence="2">
    <location>
        <begin position="589"/>
        <end position="607"/>
    </location>
</feature>
<feature type="transmembrane region" description="Helical" evidence="2">
    <location>
        <begin position="868"/>
        <end position="890"/>
    </location>
</feature>
<name>A0A976MEV6_THEOR</name>
<feature type="transmembrane region" description="Helical" evidence="2">
    <location>
        <begin position="802"/>
        <end position="818"/>
    </location>
</feature>
<accession>A0A976MEV6</accession>
<protein>
    <submittedName>
        <fullName evidence="3">Uncharacterized protein</fullName>
    </submittedName>
</protein>
<feature type="transmembrane region" description="Helical" evidence="2">
    <location>
        <begin position="486"/>
        <end position="504"/>
    </location>
</feature>
<feature type="transmembrane region" description="Helical" evidence="2">
    <location>
        <begin position="839"/>
        <end position="856"/>
    </location>
</feature>
<organism evidence="3 4">
    <name type="scientific">Theileria orientalis</name>
    <dbReference type="NCBI Taxonomy" id="68886"/>
    <lineage>
        <taxon>Eukaryota</taxon>
        <taxon>Sar</taxon>
        <taxon>Alveolata</taxon>
        <taxon>Apicomplexa</taxon>
        <taxon>Aconoidasida</taxon>
        <taxon>Piroplasmida</taxon>
        <taxon>Theileriidae</taxon>
        <taxon>Theileria</taxon>
    </lineage>
</organism>
<feature type="compositionally biased region" description="Low complexity" evidence="1">
    <location>
        <begin position="216"/>
        <end position="242"/>
    </location>
</feature>
<proteinExistence type="predicted"/>